<sequence>MESYKRHIPGKKLNCLHH</sequence>
<organism evidence="1">
    <name type="scientific">Arundo donax</name>
    <name type="common">Giant reed</name>
    <name type="synonym">Donax arundinaceus</name>
    <dbReference type="NCBI Taxonomy" id="35708"/>
    <lineage>
        <taxon>Eukaryota</taxon>
        <taxon>Viridiplantae</taxon>
        <taxon>Streptophyta</taxon>
        <taxon>Embryophyta</taxon>
        <taxon>Tracheophyta</taxon>
        <taxon>Spermatophyta</taxon>
        <taxon>Magnoliopsida</taxon>
        <taxon>Liliopsida</taxon>
        <taxon>Poales</taxon>
        <taxon>Poaceae</taxon>
        <taxon>PACMAD clade</taxon>
        <taxon>Arundinoideae</taxon>
        <taxon>Arundineae</taxon>
        <taxon>Arundo</taxon>
    </lineage>
</organism>
<proteinExistence type="predicted"/>
<reference evidence="1" key="1">
    <citation type="submission" date="2014-09" db="EMBL/GenBank/DDBJ databases">
        <authorList>
            <person name="Magalhaes I.L.F."/>
            <person name="Oliveira U."/>
            <person name="Santos F.R."/>
            <person name="Vidigal T.H.D.A."/>
            <person name="Brescovit A.D."/>
            <person name="Santos A.J."/>
        </authorList>
    </citation>
    <scope>NUCLEOTIDE SEQUENCE</scope>
    <source>
        <tissue evidence="1">Shoot tissue taken approximately 20 cm above the soil surface</tissue>
    </source>
</reference>
<name>A0A0A9HQ86_ARUDO</name>
<dbReference type="AlphaFoldDB" id="A0A0A9HQ86"/>
<reference evidence="1" key="2">
    <citation type="journal article" date="2015" name="Data Brief">
        <title>Shoot transcriptome of the giant reed, Arundo donax.</title>
        <authorList>
            <person name="Barrero R.A."/>
            <person name="Guerrero F.D."/>
            <person name="Moolhuijzen P."/>
            <person name="Goolsby J.A."/>
            <person name="Tidwell J."/>
            <person name="Bellgard S.E."/>
            <person name="Bellgard M.I."/>
        </authorList>
    </citation>
    <scope>NUCLEOTIDE SEQUENCE</scope>
    <source>
        <tissue evidence="1">Shoot tissue taken approximately 20 cm above the soil surface</tissue>
    </source>
</reference>
<accession>A0A0A9HQ86</accession>
<protein>
    <submittedName>
        <fullName evidence="1">Uncharacterized protein</fullName>
    </submittedName>
</protein>
<dbReference type="EMBL" id="GBRH01158999">
    <property type="protein sequence ID" value="JAE38897.1"/>
    <property type="molecule type" value="Transcribed_RNA"/>
</dbReference>
<evidence type="ECO:0000313" key="1">
    <source>
        <dbReference type="EMBL" id="JAE38897.1"/>
    </source>
</evidence>